<evidence type="ECO:0000256" key="2">
    <source>
        <dbReference type="ARBA" id="ARBA00022448"/>
    </source>
</evidence>
<comment type="subcellular location">
    <subcellularLocation>
        <location evidence="1">Membrane</location>
        <topology evidence="1">Multi-pass membrane protein</topology>
    </subcellularLocation>
</comment>
<dbReference type="Proteomes" id="UP000663827">
    <property type="component" value="Unassembled WGS sequence"/>
</dbReference>
<protein>
    <submittedName>
        <fullName evidence="7">Uncharacterized protein</fullName>
    </submittedName>
</protein>
<dbReference type="InterPro" id="IPR036259">
    <property type="entry name" value="MFS_trans_sf"/>
</dbReference>
<evidence type="ECO:0000256" key="5">
    <source>
        <dbReference type="ARBA" id="ARBA00023136"/>
    </source>
</evidence>
<feature type="transmembrane region" description="Helical" evidence="6">
    <location>
        <begin position="372"/>
        <end position="393"/>
    </location>
</feature>
<feature type="transmembrane region" description="Helical" evidence="6">
    <location>
        <begin position="432"/>
        <end position="456"/>
    </location>
</feature>
<evidence type="ECO:0000256" key="4">
    <source>
        <dbReference type="ARBA" id="ARBA00022989"/>
    </source>
</evidence>
<evidence type="ECO:0000256" key="1">
    <source>
        <dbReference type="ARBA" id="ARBA00004141"/>
    </source>
</evidence>
<organism evidence="7 8">
    <name type="scientific">Rhizoctonia solani</name>
    <dbReference type="NCBI Taxonomy" id="456999"/>
    <lineage>
        <taxon>Eukaryota</taxon>
        <taxon>Fungi</taxon>
        <taxon>Dikarya</taxon>
        <taxon>Basidiomycota</taxon>
        <taxon>Agaricomycotina</taxon>
        <taxon>Agaricomycetes</taxon>
        <taxon>Cantharellales</taxon>
        <taxon>Ceratobasidiaceae</taxon>
        <taxon>Rhizoctonia</taxon>
    </lineage>
</organism>
<keyword evidence="5 6" id="KW-0472">Membrane</keyword>
<feature type="transmembrane region" description="Helical" evidence="6">
    <location>
        <begin position="315"/>
        <end position="336"/>
    </location>
</feature>
<reference evidence="7" key="1">
    <citation type="submission" date="2021-01" db="EMBL/GenBank/DDBJ databases">
        <authorList>
            <person name="Kaushik A."/>
        </authorList>
    </citation>
    <scope>NUCLEOTIDE SEQUENCE</scope>
    <source>
        <strain evidence="7">AG5</strain>
    </source>
</reference>
<feature type="transmembrane region" description="Helical" evidence="6">
    <location>
        <begin position="89"/>
        <end position="110"/>
    </location>
</feature>
<feature type="transmembrane region" description="Helical" evidence="6">
    <location>
        <begin position="180"/>
        <end position="199"/>
    </location>
</feature>
<dbReference type="PANTHER" id="PTHR43791">
    <property type="entry name" value="PERMEASE-RELATED"/>
    <property type="match status" value="1"/>
</dbReference>
<keyword evidence="3 6" id="KW-0812">Transmembrane</keyword>
<accession>A0A8H3EAM9</accession>
<dbReference type="Pfam" id="PF07690">
    <property type="entry name" value="MFS_1"/>
    <property type="match status" value="1"/>
</dbReference>
<evidence type="ECO:0000256" key="3">
    <source>
        <dbReference type="ARBA" id="ARBA00022692"/>
    </source>
</evidence>
<feature type="transmembrane region" description="Helical" evidence="6">
    <location>
        <begin position="143"/>
        <end position="168"/>
    </location>
</feature>
<feature type="transmembrane region" description="Helical" evidence="6">
    <location>
        <begin position="211"/>
        <end position="233"/>
    </location>
</feature>
<keyword evidence="2" id="KW-0813">Transport</keyword>
<dbReference type="GO" id="GO:0016020">
    <property type="term" value="C:membrane"/>
    <property type="evidence" value="ECO:0007669"/>
    <property type="project" value="UniProtKB-SubCell"/>
</dbReference>
<sequence length="490" mass="53270">MSISPKREDASSISDDKADLKAAIVDTPAPDVAALRYGNSSEGGQASDAALVLRTDLWIMPMMFILNFGAARMDTLGVTLMGFANNDYWVSVLVFFIGYIIFQLPAALLVRRYHPRYFLFAIVFFWGIDGGIAVAFVKNWQQLAVVRAILGGLESGFLSVCTLLITCWYTRYELGLRMTIFYQGVTVNQAAAPILAYLVALMDGIAGLKGWQWIFIIFGIIIIIIACLSLVFVQNFPECATFLSEDDRKRVLERLEEDRNDHVACDAHVWEKIVYHFRCWMIWALGLAYGCANVSVTALPTVGMVHLASLGYSPAGSAALAIAPWVIAAIVAVAASWHSDRTRMRTPYILFGAVMCIVGFGCMLSKNVGASVFGTFLAIAGSATQLPLIMVMLQNNVRGTCKRAVAGAITLGFGAIGYMTSAGLFTSSSAPLYRQGCIASIAMQAGLFVIVTVVALRFRSLNAQLDAEEPGSPESSGRKGVQTVAWRYTL</sequence>
<proteinExistence type="predicted"/>
<feature type="transmembrane region" description="Helical" evidence="6">
    <location>
        <begin position="405"/>
        <end position="426"/>
    </location>
</feature>
<dbReference type="Gene3D" id="1.20.1250.20">
    <property type="entry name" value="MFS general substrate transporter like domains"/>
    <property type="match status" value="2"/>
</dbReference>
<feature type="transmembrane region" description="Helical" evidence="6">
    <location>
        <begin position="117"/>
        <end position="137"/>
    </location>
</feature>
<comment type="caution">
    <text evidence="7">The sequence shown here is derived from an EMBL/GenBank/DDBJ whole genome shotgun (WGS) entry which is preliminary data.</text>
</comment>
<dbReference type="SUPFAM" id="SSF103473">
    <property type="entry name" value="MFS general substrate transporter"/>
    <property type="match status" value="1"/>
</dbReference>
<keyword evidence="4 6" id="KW-1133">Transmembrane helix</keyword>
<evidence type="ECO:0000313" key="7">
    <source>
        <dbReference type="EMBL" id="CAE7225332.1"/>
    </source>
</evidence>
<evidence type="ECO:0000313" key="8">
    <source>
        <dbReference type="Proteomes" id="UP000663827"/>
    </source>
</evidence>
<dbReference type="PANTHER" id="PTHR43791:SF3">
    <property type="entry name" value="MAJOR FACILITATOR SUPERFAMILY (MFS) PROFILE DOMAIN-CONTAINING PROTEIN"/>
    <property type="match status" value="1"/>
</dbReference>
<gene>
    <name evidence="7" type="ORF">RDB_LOCUS174088</name>
</gene>
<dbReference type="InterPro" id="IPR011701">
    <property type="entry name" value="MFS"/>
</dbReference>
<dbReference type="AlphaFoldDB" id="A0A8H3EAM9"/>
<evidence type="ECO:0000256" key="6">
    <source>
        <dbReference type="SAM" id="Phobius"/>
    </source>
</evidence>
<dbReference type="GO" id="GO:0022857">
    <property type="term" value="F:transmembrane transporter activity"/>
    <property type="evidence" value="ECO:0007669"/>
    <property type="project" value="InterPro"/>
</dbReference>
<dbReference type="EMBL" id="CAJNJQ010006271">
    <property type="protein sequence ID" value="CAE7225332.1"/>
    <property type="molecule type" value="Genomic_DNA"/>
</dbReference>
<feature type="transmembrane region" description="Helical" evidence="6">
    <location>
        <begin position="348"/>
        <end position="366"/>
    </location>
</feature>
<feature type="transmembrane region" description="Helical" evidence="6">
    <location>
        <begin position="280"/>
        <end position="303"/>
    </location>
</feature>
<name>A0A8H3EAM9_9AGAM</name>